<comment type="similarity">
    <text evidence="2">Belongs to the ABC transporter superfamily. ABCC family. Conjugate transporter (TC 3.A.1.208) subfamily.</text>
</comment>
<evidence type="ECO:0000313" key="15">
    <source>
        <dbReference type="EMBL" id="KAK3775727.1"/>
    </source>
</evidence>
<gene>
    <name evidence="15" type="ORF">RRG08_044785</name>
</gene>
<dbReference type="PANTHER" id="PTHR24223">
    <property type="entry name" value="ATP-BINDING CASSETTE SUB-FAMILY C"/>
    <property type="match status" value="1"/>
</dbReference>
<dbReference type="FunFam" id="3.40.50.300:FF:000074">
    <property type="entry name" value="Multidrug resistance-associated protein 5 isoform 1"/>
    <property type="match status" value="1"/>
</dbReference>
<dbReference type="GO" id="GO:0005774">
    <property type="term" value="C:vacuolar membrane"/>
    <property type="evidence" value="ECO:0007669"/>
    <property type="project" value="UniProtKB-SubCell"/>
</dbReference>
<feature type="transmembrane region" description="Helical" evidence="12">
    <location>
        <begin position="1045"/>
        <end position="1064"/>
    </location>
</feature>
<dbReference type="Proteomes" id="UP001283361">
    <property type="component" value="Unassembled WGS sequence"/>
</dbReference>
<dbReference type="CDD" id="cd03244">
    <property type="entry name" value="ABCC_MRP_domain2"/>
    <property type="match status" value="1"/>
</dbReference>
<name>A0AAE1DMC0_9GAST</name>
<feature type="domain" description="ABC transporter" evidence="13">
    <location>
        <begin position="1369"/>
        <end position="1603"/>
    </location>
</feature>
<feature type="transmembrane region" description="Helical" evidence="12">
    <location>
        <begin position="128"/>
        <end position="147"/>
    </location>
</feature>
<keyword evidence="5" id="KW-0677">Repeat</keyword>
<evidence type="ECO:0000256" key="9">
    <source>
        <dbReference type="ARBA" id="ARBA00023136"/>
    </source>
</evidence>
<dbReference type="FunFam" id="3.40.50.300:FF:000997">
    <property type="entry name" value="Multidrug resistance-associated protein 1"/>
    <property type="match status" value="1"/>
</dbReference>
<dbReference type="InterPro" id="IPR036640">
    <property type="entry name" value="ABC1_TM_sf"/>
</dbReference>
<dbReference type="InterPro" id="IPR050173">
    <property type="entry name" value="ABC_transporter_C-like"/>
</dbReference>
<dbReference type="PROSITE" id="PS50929">
    <property type="entry name" value="ABC_TM1F"/>
    <property type="match status" value="2"/>
</dbReference>
<evidence type="ECO:0000256" key="12">
    <source>
        <dbReference type="SAM" id="Phobius"/>
    </source>
</evidence>
<dbReference type="SMART" id="SM00382">
    <property type="entry name" value="AAA"/>
    <property type="match status" value="2"/>
</dbReference>
<keyword evidence="16" id="KW-1185">Reference proteome</keyword>
<keyword evidence="6" id="KW-0547">Nucleotide-binding</keyword>
<evidence type="ECO:0000256" key="5">
    <source>
        <dbReference type="ARBA" id="ARBA00022737"/>
    </source>
</evidence>
<accession>A0AAE1DMC0</accession>
<feature type="transmembrane region" description="Helical" evidence="12">
    <location>
        <begin position="895"/>
        <end position="917"/>
    </location>
</feature>
<comment type="subcellular location">
    <subcellularLocation>
        <location evidence="1">Vacuole membrane</location>
        <topology evidence="1">Multi-pass membrane protein</topology>
    </subcellularLocation>
</comment>
<dbReference type="SUPFAM" id="SSF90123">
    <property type="entry name" value="ABC transporter transmembrane region"/>
    <property type="match status" value="2"/>
</dbReference>
<feature type="transmembrane region" description="Helical" evidence="12">
    <location>
        <begin position="391"/>
        <end position="411"/>
    </location>
</feature>
<evidence type="ECO:0000256" key="2">
    <source>
        <dbReference type="ARBA" id="ARBA00009726"/>
    </source>
</evidence>
<feature type="transmembrane region" description="Helical" evidence="12">
    <location>
        <begin position="94"/>
        <end position="116"/>
    </location>
</feature>
<dbReference type="InterPro" id="IPR017871">
    <property type="entry name" value="ABC_transporter-like_CS"/>
</dbReference>
<feature type="domain" description="ABC transmembrane type-1" evidence="14">
    <location>
        <begin position="947"/>
        <end position="1187"/>
    </location>
</feature>
<dbReference type="InterPro" id="IPR027417">
    <property type="entry name" value="P-loop_NTPase"/>
</dbReference>
<keyword evidence="8 12" id="KW-1133">Transmembrane helix</keyword>
<evidence type="ECO:0000256" key="7">
    <source>
        <dbReference type="ARBA" id="ARBA00022840"/>
    </source>
</evidence>
<evidence type="ECO:0000313" key="16">
    <source>
        <dbReference type="Proteomes" id="UP001283361"/>
    </source>
</evidence>
<evidence type="ECO:0000256" key="11">
    <source>
        <dbReference type="ARBA" id="ARBA00047523"/>
    </source>
</evidence>
<feature type="transmembrane region" description="Helical" evidence="12">
    <location>
        <begin position="417"/>
        <end position="437"/>
    </location>
</feature>
<dbReference type="FunFam" id="1.20.1560.10:FF:000006">
    <property type="entry name" value="ATP-binding cassette, sub-family C (CFTR/MRP), member 9"/>
    <property type="match status" value="1"/>
</dbReference>
<dbReference type="Gene3D" id="1.20.1560.10">
    <property type="entry name" value="ABC transporter type 1, transmembrane domain"/>
    <property type="match status" value="2"/>
</dbReference>
<keyword evidence="7" id="KW-0067">ATP-binding</keyword>
<reference evidence="15" key="1">
    <citation type="journal article" date="2023" name="G3 (Bethesda)">
        <title>A reference genome for the long-term kleptoplast-retaining sea slug Elysia crispata morphotype clarki.</title>
        <authorList>
            <person name="Eastman K.E."/>
            <person name="Pendleton A.L."/>
            <person name="Shaikh M.A."/>
            <person name="Suttiyut T."/>
            <person name="Ogas R."/>
            <person name="Tomko P."/>
            <person name="Gavelis G."/>
            <person name="Widhalm J.R."/>
            <person name="Wisecaver J.H."/>
        </authorList>
    </citation>
    <scope>NUCLEOTIDE SEQUENCE</scope>
    <source>
        <strain evidence="15">ECLA1</strain>
    </source>
</reference>
<dbReference type="GO" id="GO:0016887">
    <property type="term" value="F:ATP hydrolysis activity"/>
    <property type="evidence" value="ECO:0007669"/>
    <property type="project" value="InterPro"/>
</dbReference>
<proteinExistence type="inferred from homology"/>
<dbReference type="CDD" id="cd03250">
    <property type="entry name" value="ABCC_MRP_domain1"/>
    <property type="match status" value="1"/>
</dbReference>
<dbReference type="GO" id="GO:0005524">
    <property type="term" value="F:ATP binding"/>
    <property type="evidence" value="ECO:0007669"/>
    <property type="project" value="UniProtKB-KW"/>
</dbReference>
<keyword evidence="9 12" id="KW-0472">Membrane</keyword>
<dbReference type="InterPro" id="IPR011527">
    <property type="entry name" value="ABC1_TM_dom"/>
</dbReference>
<feature type="transmembrane region" description="Helical" evidence="12">
    <location>
        <begin position="159"/>
        <end position="178"/>
    </location>
</feature>
<dbReference type="InterPro" id="IPR056227">
    <property type="entry name" value="TMD0_ABC"/>
</dbReference>
<dbReference type="EC" id="7.6.2.3" evidence="10"/>
<organism evidence="15 16">
    <name type="scientific">Elysia crispata</name>
    <name type="common">lettuce slug</name>
    <dbReference type="NCBI Taxonomy" id="231223"/>
    <lineage>
        <taxon>Eukaryota</taxon>
        <taxon>Metazoa</taxon>
        <taxon>Spiralia</taxon>
        <taxon>Lophotrochozoa</taxon>
        <taxon>Mollusca</taxon>
        <taxon>Gastropoda</taxon>
        <taxon>Heterobranchia</taxon>
        <taxon>Euthyneura</taxon>
        <taxon>Panpulmonata</taxon>
        <taxon>Sacoglossa</taxon>
        <taxon>Placobranchoidea</taxon>
        <taxon>Plakobranchidae</taxon>
        <taxon>Elysia</taxon>
    </lineage>
</organism>
<feature type="transmembrane region" description="Helical" evidence="12">
    <location>
        <begin position="492"/>
        <end position="525"/>
    </location>
</feature>
<sequence>MGKICTGGLLENWRNAWQIQEWPPPVSCFQVLVLEVVPCGALLMICPLYIIWLLKQSPETHSLSWKCLAKIVLSLCLAVLGIVHSAVLHHSGDSAYMAVRAVWAVVAVVTMFLVGLEHSRDRIRSPPLFVFWLVATGNAVLLLIMAISREDYIHDLDEFWINLLWCIITGLLLLVNCISDIHGPFSNNTSPESLASPLSWLTFTWLNRLILSGFKKPLTSTDLYPMLSKDTSVAVRKRFMARWDIRVTDSPTHSNRDESKDKNRPSFSQCLLRTFFWDMCMGHCGTVLLASCNLVTPFILGWLINYSSDLEEPTWHGYIYLVALVSVRLLGALVDQATQYLCNRLAIRVRTAAIAAIFNKALQMRQNTQKGSSVGEIVNLMSVDTKNLELFLVYSCMGWTGLFHLIFGAYLCYTVSGISMVTGFGFIIVMLAVNLLTNQRVGTYQEQLMNIGDRRLKVVSEVLDGIKVIKLHAWEPLFSEKIASLRRKELKVLLHIAFFGILETFAFTASKFWMTFCILATFVALRSSHHLDAKRAFLIINYINIINMAVLSLPLVVKLGFKMRISLARIDGFLQTEDVEKADLNRDTKDPYALRITKSDFKWETNGPTILRDIDIQVIPGQLVAVVGAVGSGKSSLLAAALGEMVRVGGCSNLNPSVAHVPQEAWIQNLTIRDNILFGRELDRSWYKSVVKACSLKPDLEMLPSGDSTEIGEKGINLSGGQKQRVSLARAVYSQADTYLLDDPLSAVDSHVGKSIFEGVIGPQGLLQGKTRILVTHGLQWLPYVDHIYVMEDGKIKEAGTYSALTASIDGAFAKFVAKFVHSSGSQYPNRSKKSSNSAAKKISADGSLEESDVSFSQEWSNSGSSQLTASEKLGESKVKWSVYADLFRAYGWKFFALTVTLILCFHCSFNAFYVFLSSFTDDRHLANFTELPADSHGRQIRNRDHFWLLAYCGIAQTVFTLFYASILQWRHVTTSRVLHDQLLRGVMRAPISFFETTPIGRILNRFSQDLDSLDSFVFFFLEICVEHALFVLGILTVISYALPLMTVVTVPTVAFVYFLQMFYSRSVCRLNRLASVNRSPVFAHFSETVSGLSVIRAHRQQTRFIYDNQVKVDRFQSPALLAYAANKWMQLWLDLLGCFLLLIVTVSVISSREDAKPGLVGLSLSLVVAITTELKAMSQKSSELESNIVAVERIREYSKISSEAPWDLPEDDDRQGNVLSLCGKVKTRCPDTDSGNSSKTSRGKRTMCPSPYGIFSSRVMSESKSRLTDTISIQSDHDHFPAVDSISKKYFLVNGFSHRRRSNFDDVEKQRPTTYGSVSVGHAIHANGFKACDGISINNSDIEEAGPFHEWITKETYINTDWPQKGKIQFVDYSCRYRKDTEQVLKRINFVINGGEKIGVVGRTGAGKSSLVLSLFRIVEADEGRIFIDDVDIATLGLHSLRRALTILPQDPVLFAGSLRDNLDPAYQKTDIELWKALEQAHLNHFVQTLPGQLDTMVGDNGSNFSMGQRQLVCLARTLLCKSRVLVLDEATAAVDLETDSLVQATIHSAFTSCTVIAIAHRLSTILDYDRVLVLDQGKVLEFDSPGTLLAKPDSVFYSLAKESGLTGRGNDGRMIAVTEETDSSTTSSIIGK</sequence>
<evidence type="ECO:0000256" key="6">
    <source>
        <dbReference type="ARBA" id="ARBA00022741"/>
    </source>
</evidence>
<feature type="transmembrane region" description="Helical" evidence="12">
    <location>
        <begin position="275"/>
        <end position="303"/>
    </location>
</feature>
<dbReference type="Gene3D" id="3.40.50.300">
    <property type="entry name" value="P-loop containing nucleotide triphosphate hydrolases"/>
    <property type="match status" value="2"/>
</dbReference>
<dbReference type="FunFam" id="1.20.1560.10:FF:000013">
    <property type="entry name" value="ABC transporter C family member 2"/>
    <property type="match status" value="1"/>
</dbReference>
<dbReference type="InterPro" id="IPR003593">
    <property type="entry name" value="AAA+_ATPase"/>
</dbReference>
<evidence type="ECO:0000256" key="1">
    <source>
        <dbReference type="ARBA" id="ARBA00004128"/>
    </source>
</evidence>
<protein>
    <recommendedName>
        <fullName evidence="10">ABC-type glutathione-S-conjugate transporter</fullName>
        <ecNumber evidence="10">7.6.2.3</ecNumber>
    </recommendedName>
</protein>
<comment type="caution">
    <text evidence="15">The sequence shown here is derived from an EMBL/GenBank/DDBJ whole genome shotgun (WGS) entry which is preliminary data.</text>
</comment>
<feature type="transmembrane region" description="Helical" evidence="12">
    <location>
        <begin position="1132"/>
        <end position="1150"/>
    </location>
</feature>
<keyword evidence="3" id="KW-0813">Transport</keyword>
<dbReference type="Pfam" id="PF00664">
    <property type="entry name" value="ABC_membrane"/>
    <property type="match status" value="2"/>
</dbReference>
<dbReference type="PROSITE" id="PS50893">
    <property type="entry name" value="ABC_TRANSPORTER_2"/>
    <property type="match status" value="2"/>
</dbReference>
<evidence type="ECO:0000256" key="3">
    <source>
        <dbReference type="ARBA" id="ARBA00022448"/>
    </source>
</evidence>
<feature type="transmembrane region" description="Helical" evidence="12">
    <location>
        <begin position="537"/>
        <end position="557"/>
    </location>
</feature>
<dbReference type="Pfam" id="PF24357">
    <property type="entry name" value="TMD0_ABC"/>
    <property type="match status" value="1"/>
</dbReference>
<feature type="domain" description="ABC transmembrane type-1" evidence="14">
    <location>
        <begin position="286"/>
        <end position="554"/>
    </location>
</feature>
<dbReference type="GO" id="GO:0015431">
    <property type="term" value="F:ABC-type glutathione S-conjugate transporter activity"/>
    <property type="evidence" value="ECO:0007669"/>
    <property type="project" value="UniProtKB-EC"/>
</dbReference>
<evidence type="ECO:0000256" key="8">
    <source>
        <dbReference type="ARBA" id="ARBA00022989"/>
    </source>
</evidence>
<dbReference type="InterPro" id="IPR003439">
    <property type="entry name" value="ABC_transporter-like_ATP-bd"/>
</dbReference>
<dbReference type="Pfam" id="PF00005">
    <property type="entry name" value="ABC_tran"/>
    <property type="match status" value="2"/>
</dbReference>
<keyword evidence="4 12" id="KW-0812">Transmembrane</keyword>
<feature type="transmembrane region" description="Helical" evidence="12">
    <location>
        <begin position="1017"/>
        <end position="1039"/>
    </location>
</feature>
<feature type="transmembrane region" description="Helical" evidence="12">
    <location>
        <begin position="315"/>
        <end position="334"/>
    </location>
</feature>
<comment type="catalytic activity">
    <reaction evidence="11">
        <text>leukotriene C4(in) + ATP + H2O = leukotriene C4(out) + ADP + phosphate + H(+)</text>
        <dbReference type="Rhea" id="RHEA:38963"/>
        <dbReference type="ChEBI" id="CHEBI:15377"/>
        <dbReference type="ChEBI" id="CHEBI:15378"/>
        <dbReference type="ChEBI" id="CHEBI:30616"/>
        <dbReference type="ChEBI" id="CHEBI:43474"/>
        <dbReference type="ChEBI" id="CHEBI:57973"/>
        <dbReference type="ChEBI" id="CHEBI:456216"/>
    </reaction>
    <physiologicalReaction direction="left-to-right" evidence="11">
        <dbReference type="Rhea" id="RHEA:38964"/>
    </physiologicalReaction>
</comment>
<feature type="transmembrane region" description="Helical" evidence="12">
    <location>
        <begin position="31"/>
        <end position="55"/>
    </location>
</feature>
<dbReference type="EMBL" id="JAWDGP010003283">
    <property type="protein sequence ID" value="KAK3775727.1"/>
    <property type="molecule type" value="Genomic_DNA"/>
</dbReference>
<feature type="transmembrane region" description="Helical" evidence="12">
    <location>
        <begin position="947"/>
        <end position="967"/>
    </location>
</feature>
<dbReference type="SUPFAM" id="SSF52540">
    <property type="entry name" value="P-loop containing nucleoside triphosphate hydrolases"/>
    <property type="match status" value="2"/>
</dbReference>
<evidence type="ECO:0000256" key="4">
    <source>
        <dbReference type="ARBA" id="ARBA00022692"/>
    </source>
</evidence>
<dbReference type="PANTHER" id="PTHR24223:SF443">
    <property type="entry name" value="MULTIDRUG-RESISTANCE LIKE PROTEIN 1, ISOFORM I"/>
    <property type="match status" value="1"/>
</dbReference>
<evidence type="ECO:0000256" key="10">
    <source>
        <dbReference type="ARBA" id="ARBA00024220"/>
    </source>
</evidence>
<feature type="domain" description="ABC transporter" evidence="13">
    <location>
        <begin position="574"/>
        <end position="818"/>
    </location>
</feature>
<evidence type="ECO:0000259" key="13">
    <source>
        <dbReference type="PROSITE" id="PS50893"/>
    </source>
</evidence>
<feature type="transmembrane region" description="Helical" evidence="12">
    <location>
        <begin position="67"/>
        <end position="88"/>
    </location>
</feature>
<dbReference type="PROSITE" id="PS00211">
    <property type="entry name" value="ABC_TRANSPORTER_1"/>
    <property type="match status" value="1"/>
</dbReference>
<evidence type="ECO:0000259" key="14">
    <source>
        <dbReference type="PROSITE" id="PS50929"/>
    </source>
</evidence>